<evidence type="ECO:0008006" key="3">
    <source>
        <dbReference type="Google" id="ProtNLM"/>
    </source>
</evidence>
<dbReference type="SUPFAM" id="SSF53474">
    <property type="entry name" value="alpha/beta-Hydrolases"/>
    <property type="match status" value="1"/>
</dbReference>
<protein>
    <recommendedName>
        <fullName evidence="3">Lecithin--cholesterol acyltransferase</fullName>
    </recommendedName>
</protein>
<gene>
    <name evidence="1" type="ORF">CRI93_05870</name>
</gene>
<dbReference type="RefSeq" id="WP_098061694.1">
    <property type="nucleotide sequence ID" value="NZ_PDEP01000004.1"/>
</dbReference>
<organism evidence="1 2">
    <name type="scientific">Longimonas halophila</name>
    <dbReference type="NCBI Taxonomy" id="1469170"/>
    <lineage>
        <taxon>Bacteria</taxon>
        <taxon>Pseudomonadati</taxon>
        <taxon>Rhodothermota</taxon>
        <taxon>Rhodothermia</taxon>
        <taxon>Rhodothermales</taxon>
        <taxon>Salisaetaceae</taxon>
        <taxon>Longimonas</taxon>
    </lineage>
</organism>
<dbReference type="InterPro" id="IPR029058">
    <property type="entry name" value="AB_hydrolase_fold"/>
</dbReference>
<sequence length="484" mass="53399">MCRPVVPSSWVVLLVSVGFALGLAGCGSSQPTPDLPSLYNQSAQYHGPERNPVIVIPGLLGSELVQEETERVVWGAFRGDAANPNDDEGARLISLPMERGAPLRNLHDDVRSNGALREFRLRVLGLPINLQAYQSIMQTLGVGGYRDDSGSLGAIDYGDEHFTCFQFDYDWRRDNVENAQRLHEFIQEKTAYLQEEYATRYGIEDADIQFDIVAHSMGGLLTRYYLRYGNADLPEDGSAPEVTWAGAQHVSRAVLVGTPNAGSAKALRQMVEGKQTSRITPDYASAILGTMPAGYQLLPRGRHGALVDAEDPSMVIDSLFAPDFWQRMEWGLADPEQDEVLQQLLPDVEDAHERRRIALDHQRKSLVRAQQFTEALDVPATPPPTTEIALIAGDAEPTLSRLAVDRTTGELDEVGEAPGDGTVLRSSALMDERVNGTWQPTLGSPIQWSQVTFLFADHIAMTRDPAFTDNLLYYLLEAPRRPAS</sequence>
<dbReference type="PANTHER" id="PTHR11440">
    <property type="entry name" value="LECITHIN-CHOLESTEROL ACYLTRANSFERASE-RELATED"/>
    <property type="match status" value="1"/>
</dbReference>
<proteinExistence type="predicted"/>
<evidence type="ECO:0000313" key="2">
    <source>
        <dbReference type="Proteomes" id="UP000221024"/>
    </source>
</evidence>
<dbReference type="Pfam" id="PF02450">
    <property type="entry name" value="LCAT"/>
    <property type="match status" value="1"/>
</dbReference>
<dbReference type="OrthoDB" id="503948at2"/>
<reference evidence="1 2" key="1">
    <citation type="submission" date="2017-10" db="EMBL/GenBank/DDBJ databases">
        <title>Draft genome of Longimonas halophila.</title>
        <authorList>
            <person name="Goh K.M."/>
            <person name="Shamsir M.S."/>
            <person name="Lim S.W."/>
        </authorList>
    </citation>
    <scope>NUCLEOTIDE SEQUENCE [LARGE SCALE GENOMIC DNA]</scope>
    <source>
        <strain evidence="1 2">KCTC 42399</strain>
    </source>
</reference>
<dbReference type="AlphaFoldDB" id="A0A2H3NMR1"/>
<keyword evidence="2" id="KW-1185">Reference proteome</keyword>
<dbReference type="Gene3D" id="3.40.50.1820">
    <property type="entry name" value="alpha/beta hydrolase"/>
    <property type="match status" value="1"/>
</dbReference>
<dbReference type="EMBL" id="PDEP01000004">
    <property type="protein sequence ID" value="PEN07970.1"/>
    <property type="molecule type" value="Genomic_DNA"/>
</dbReference>
<dbReference type="Proteomes" id="UP000221024">
    <property type="component" value="Unassembled WGS sequence"/>
</dbReference>
<dbReference type="GO" id="GO:0006629">
    <property type="term" value="P:lipid metabolic process"/>
    <property type="evidence" value="ECO:0007669"/>
    <property type="project" value="InterPro"/>
</dbReference>
<dbReference type="PROSITE" id="PS51257">
    <property type="entry name" value="PROKAR_LIPOPROTEIN"/>
    <property type="match status" value="1"/>
</dbReference>
<dbReference type="InterPro" id="IPR003386">
    <property type="entry name" value="LACT/PDAT_acylTrfase"/>
</dbReference>
<accession>A0A2H3NMR1</accession>
<name>A0A2H3NMR1_9BACT</name>
<comment type="caution">
    <text evidence="1">The sequence shown here is derived from an EMBL/GenBank/DDBJ whole genome shotgun (WGS) entry which is preliminary data.</text>
</comment>
<evidence type="ECO:0000313" key="1">
    <source>
        <dbReference type="EMBL" id="PEN07970.1"/>
    </source>
</evidence>
<dbReference type="GO" id="GO:0008374">
    <property type="term" value="F:O-acyltransferase activity"/>
    <property type="evidence" value="ECO:0007669"/>
    <property type="project" value="InterPro"/>
</dbReference>